<evidence type="ECO:0000313" key="2">
    <source>
        <dbReference type="Proteomes" id="UP000694864"/>
    </source>
</evidence>
<accession>A0ABM1R603</accession>
<protein>
    <submittedName>
        <fullName evidence="3">Uncharacterized protein LOC109129883</fullName>
    </submittedName>
</protein>
<name>A0ABM1R603_CAMSA</name>
<reference evidence="3" key="2">
    <citation type="submission" date="2025-08" db="UniProtKB">
        <authorList>
            <consortium name="RefSeq"/>
        </authorList>
    </citation>
    <scope>IDENTIFICATION</scope>
    <source>
        <tissue evidence="3">Leaf</tissue>
    </source>
</reference>
<evidence type="ECO:0000313" key="3">
    <source>
        <dbReference type="RefSeq" id="XP_019094441.1"/>
    </source>
</evidence>
<dbReference type="PANTHER" id="PTHR11439">
    <property type="entry name" value="GAG-POL-RELATED RETROTRANSPOSON"/>
    <property type="match status" value="1"/>
</dbReference>
<dbReference type="Proteomes" id="UP000694864">
    <property type="component" value="Chromosome 17"/>
</dbReference>
<evidence type="ECO:0000259" key="1">
    <source>
        <dbReference type="Pfam" id="PF07727"/>
    </source>
</evidence>
<dbReference type="CDD" id="cd09272">
    <property type="entry name" value="RNase_HI_RT_Ty1"/>
    <property type="match status" value="1"/>
</dbReference>
<dbReference type="RefSeq" id="XP_019094441.1">
    <property type="nucleotide sequence ID" value="XM_019238896.1"/>
</dbReference>
<reference evidence="2" key="1">
    <citation type="journal article" date="2014" name="Nat. Commun.">
        <title>The emerging biofuel crop Camelina sativa retains a highly undifferentiated hexaploid genome structure.</title>
        <authorList>
            <person name="Kagale S."/>
            <person name="Koh C."/>
            <person name="Nixon J."/>
            <person name="Bollina V."/>
            <person name="Clarke W.E."/>
            <person name="Tuteja R."/>
            <person name="Spillane C."/>
            <person name="Robinson S.J."/>
            <person name="Links M.G."/>
            <person name="Clarke C."/>
            <person name="Higgins E.E."/>
            <person name="Huebert T."/>
            <person name="Sharpe A.G."/>
            <person name="Parkin I.A."/>
        </authorList>
    </citation>
    <scope>NUCLEOTIDE SEQUENCE [LARGE SCALE GENOMIC DNA]</scope>
    <source>
        <strain evidence="2">cv. DH55</strain>
    </source>
</reference>
<dbReference type="SUPFAM" id="SSF56672">
    <property type="entry name" value="DNA/RNA polymerases"/>
    <property type="match status" value="1"/>
</dbReference>
<gene>
    <name evidence="3" type="primary">LOC109129883</name>
</gene>
<sequence length="443" mass="50911">MGNKQVEGEDYGETFSPVARMGTVRLFLETAVKYGWKVHQMDVQNAFLHGDLEEEVYMRLPPGYQLPDKNKVCRLRKSLYGLKQAPRCWFAKLTTALKDYGFVQSLADYSLFTYEQGAVRIHILIYVDDLIIAGSNEDATAKFKDYLASCFKMKDLGELKYFLGIEIARNESGMYLCQRKYALDIIAETGLLGCKPVNFPLDQNHSLQFSKSRILSDPTPYRRLLGRLIYLGVTRLDLAYSVHLLAQFMKEPKEDHWHAAIRVVNYLKSDPGQGILLRSDNDFQVTGWCDSDWSRCRMSRRSVTGYFIQLGNSPVSWKTKKQKTVSRSSAEAEYRAMADLVQKLIWLKRMLHTLGVFHVQPMNVYYDSKSAIHIASNPVFHERTKHIENDCHFVRDEVVSRNILLQHVNTKTQLANIFTKPLGTESFEDFRSKLGILNLYGPA</sequence>
<feature type="domain" description="Reverse transcriptase Ty1/copia-type" evidence="1">
    <location>
        <begin position="2"/>
        <end position="201"/>
    </location>
</feature>
<keyword evidence="2" id="KW-1185">Reference proteome</keyword>
<proteinExistence type="predicted"/>
<dbReference type="InterPro" id="IPR013103">
    <property type="entry name" value="RVT_2"/>
</dbReference>
<dbReference type="GeneID" id="109129883"/>
<dbReference type="PANTHER" id="PTHR11439:SF462">
    <property type="match status" value="1"/>
</dbReference>
<dbReference type="Pfam" id="PF07727">
    <property type="entry name" value="RVT_2"/>
    <property type="match status" value="1"/>
</dbReference>
<dbReference type="InterPro" id="IPR043502">
    <property type="entry name" value="DNA/RNA_pol_sf"/>
</dbReference>
<organism evidence="2 3">
    <name type="scientific">Camelina sativa</name>
    <name type="common">False flax</name>
    <name type="synonym">Myagrum sativum</name>
    <dbReference type="NCBI Taxonomy" id="90675"/>
    <lineage>
        <taxon>Eukaryota</taxon>
        <taxon>Viridiplantae</taxon>
        <taxon>Streptophyta</taxon>
        <taxon>Embryophyta</taxon>
        <taxon>Tracheophyta</taxon>
        <taxon>Spermatophyta</taxon>
        <taxon>Magnoliopsida</taxon>
        <taxon>eudicotyledons</taxon>
        <taxon>Gunneridae</taxon>
        <taxon>Pentapetalae</taxon>
        <taxon>rosids</taxon>
        <taxon>malvids</taxon>
        <taxon>Brassicales</taxon>
        <taxon>Brassicaceae</taxon>
        <taxon>Camelineae</taxon>
        <taxon>Camelina</taxon>
    </lineage>
</organism>